<dbReference type="RefSeq" id="WP_057891652.1">
    <property type="nucleotide sequence ID" value="NZ_AZFV01000008.1"/>
</dbReference>
<evidence type="ECO:0000313" key="2">
    <source>
        <dbReference type="EMBL" id="KRM17587.1"/>
    </source>
</evidence>
<dbReference type="PATRIC" id="fig|1423774.3.peg.2672"/>
<organism evidence="2 3">
    <name type="scientific">Companilactobacillus nantensis DSM 16982</name>
    <dbReference type="NCBI Taxonomy" id="1423774"/>
    <lineage>
        <taxon>Bacteria</taxon>
        <taxon>Bacillati</taxon>
        <taxon>Bacillota</taxon>
        <taxon>Bacilli</taxon>
        <taxon>Lactobacillales</taxon>
        <taxon>Lactobacillaceae</taxon>
        <taxon>Companilactobacillus</taxon>
    </lineage>
</organism>
<gene>
    <name evidence="2" type="ORF">FD31_GL002572</name>
</gene>
<sequence length="208" mass="23963">MIKFGKKVTYRPLFISLFVGILVGSIFGLNISRTLGIQVGGILFILIMLGHYLFVLPIIFNYWESNNFFIRYNDIKPLHNRLLALLLPHHTPIKAISKKDIKRVSIIGLPQRSSSLTSELILSEEGGFMYNLFLMINEPVKVRLTMNDNSIVDLDISRDYVKKPEQTLAKLHIFLKEFSYNTLNIPTEVREIIDAQIKEDYDDFSKSP</sequence>
<reference evidence="2 3" key="1">
    <citation type="journal article" date="2015" name="Genome Announc.">
        <title>Expanding the biotechnology potential of lactobacilli through comparative genomics of 213 strains and associated genera.</title>
        <authorList>
            <person name="Sun Z."/>
            <person name="Harris H.M."/>
            <person name="McCann A."/>
            <person name="Guo C."/>
            <person name="Argimon S."/>
            <person name="Zhang W."/>
            <person name="Yang X."/>
            <person name="Jeffery I.B."/>
            <person name="Cooney J.C."/>
            <person name="Kagawa T.F."/>
            <person name="Liu W."/>
            <person name="Song Y."/>
            <person name="Salvetti E."/>
            <person name="Wrobel A."/>
            <person name="Rasinkangas P."/>
            <person name="Parkhill J."/>
            <person name="Rea M.C."/>
            <person name="O'Sullivan O."/>
            <person name="Ritari J."/>
            <person name="Douillard F.P."/>
            <person name="Paul Ross R."/>
            <person name="Yang R."/>
            <person name="Briner A.E."/>
            <person name="Felis G.E."/>
            <person name="de Vos W.M."/>
            <person name="Barrangou R."/>
            <person name="Klaenhammer T.R."/>
            <person name="Caufield P.W."/>
            <person name="Cui Y."/>
            <person name="Zhang H."/>
            <person name="O'Toole P.W."/>
        </authorList>
    </citation>
    <scope>NUCLEOTIDE SEQUENCE [LARGE SCALE GENOMIC DNA]</scope>
    <source>
        <strain evidence="2 3">DSM 16982</strain>
    </source>
</reference>
<dbReference type="AlphaFoldDB" id="A0A0R1WR78"/>
<comment type="caution">
    <text evidence="2">The sequence shown here is derived from an EMBL/GenBank/DDBJ whole genome shotgun (WGS) entry which is preliminary data.</text>
</comment>
<evidence type="ECO:0000313" key="3">
    <source>
        <dbReference type="Proteomes" id="UP000051302"/>
    </source>
</evidence>
<keyword evidence="1" id="KW-1133">Transmembrane helix</keyword>
<feature type="transmembrane region" description="Helical" evidence="1">
    <location>
        <begin position="37"/>
        <end position="63"/>
    </location>
</feature>
<proteinExistence type="predicted"/>
<protein>
    <submittedName>
        <fullName evidence="2">Uncharacterized protein</fullName>
    </submittedName>
</protein>
<dbReference type="Proteomes" id="UP000051302">
    <property type="component" value="Unassembled WGS sequence"/>
</dbReference>
<dbReference type="EMBL" id="AZFV01000008">
    <property type="protein sequence ID" value="KRM17587.1"/>
    <property type="molecule type" value="Genomic_DNA"/>
</dbReference>
<evidence type="ECO:0000256" key="1">
    <source>
        <dbReference type="SAM" id="Phobius"/>
    </source>
</evidence>
<name>A0A0R1WR78_9LACO</name>
<feature type="transmembrane region" description="Helical" evidence="1">
    <location>
        <begin position="12"/>
        <end position="31"/>
    </location>
</feature>
<keyword evidence="1" id="KW-0472">Membrane</keyword>
<accession>A0A0R1WR78</accession>
<keyword evidence="3" id="KW-1185">Reference proteome</keyword>
<keyword evidence="1" id="KW-0812">Transmembrane</keyword>